<dbReference type="EMBL" id="JAYMYQ010000003">
    <property type="protein sequence ID" value="KAK7344665.1"/>
    <property type="molecule type" value="Genomic_DNA"/>
</dbReference>
<evidence type="ECO:0000313" key="2">
    <source>
        <dbReference type="Proteomes" id="UP001367508"/>
    </source>
</evidence>
<keyword evidence="2" id="KW-1185">Reference proteome</keyword>
<proteinExistence type="predicted"/>
<sequence>MKTSATYLSDGEQRRIDDDMRFSPVSNDGALLPCFRRQRASNDVRTTAMTKGYGMVKDDSQLATIGTKLLGHYPPIPFGALGLSNEWISCPILKMHGKCLKTLLWRWRKCFLTGLLIVRLRHPGRLLVTGKFGIMIIVNVYNIHQPGGIEARGQWLGGFDVGFPTEAALEHAPKHSTTLGRILRPIGAITKAKANKLKIEMKTFLGLQEEHPKQKPTSSLMLQML</sequence>
<comment type="caution">
    <text evidence="1">The sequence shown here is derived from an EMBL/GenBank/DDBJ whole genome shotgun (WGS) entry which is preliminary data.</text>
</comment>
<name>A0AAN9LYA4_CANGL</name>
<organism evidence="1 2">
    <name type="scientific">Canavalia gladiata</name>
    <name type="common">Sword bean</name>
    <name type="synonym">Dolichos gladiatus</name>
    <dbReference type="NCBI Taxonomy" id="3824"/>
    <lineage>
        <taxon>Eukaryota</taxon>
        <taxon>Viridiplantae</taxon>
        <taxon>Streptophyta</taxon>
        <taxon>Embryophyta</taxon>
        <taxon>Tracheophyta</taxon>
        <taxon>Spermatophyta</taxon>
        <taxon>Magnoliopsida</taxon>
        <taxon>eudicotyledons</taxon>
        <taxon>Gunneridae</taxon>
        <taxon>Pentapetalae</taxon>
        <taxon>rosids</taxon>
        <taxon>fabids</taxon>
        <taxon>Fabales</taxon>
        <taxon>Fabaceae</taxon>
        <taxon>Papilionoideae</taxon>
        <taxon>50 kb inversion clade</taxon>
        <taxon>NPAAA clade</taxon>
        <taxon>indigoferoid/millettioid clade</taxon>
        <taxon>Phaseoleae</taxon>
        <taxon>Canavalia</taxon>
    </lineage>
</organism>
<evidence type="ECO:0000313" key="1">
    <source>
        <dbReference type="EMBL" id="KAK7344665.1"/>
    </source>
</evidence>
<accession>A0AAN9LYA4</accession>
<gene>
    <name evidence="1" type="ORF">VNO77_14553</name>
</gene>
<dbReference type="Proteomes" id="UP001367508">
    <property type="component" value="Unassembled WGS sequence"/>
</dbReference>
<reference evidence="1 2" key="1">
    <citation type="submission" date="2024-01" db="EMBL/GenBank/DDBJ databases">
        <title>The genomes of 5 underutilized Papilionoideae crops provide insights into root nodulation and disease resistanc.</title>
        <authorList>
            <person name="Jiang F."/>
        </authorList>
    </citation>
    <scope>NUCLEOTIDE SEQUENCE [LARGE SCALE GENOMIC DNA]</scope>
    <source>
        <strain evidence="1">LVBAO_FW01</strain>
        <tissue evidence="1">Leaves</tissue>
    </source>
</reference>
<protein>
    <submittedName>
        <fullName evidence="1">Uncharacterized protein</fullName>
    </submittedName>
</protein>
<dbReference type="AlphaFoldDB" id="A0AAN9LYA4"/>